<dbReference type="Proteomes" id="UP000029867">
    <property type="component" value="Unassembled WGS sequence"/>
</dbReference>
<evidence type="ECO:0000313" key="2">
    <source>
        <dbReference type="EMBL" id="AWU75047.1"/>
    </source>
</evidence>
<dbReference type="EMBL" id="JQFK01000064">
    <property type="protein sequence ID" value="KGK36557.1"/>
    <property type="molecule type" value="Genomic_DNA"/>
</dbReference>
<evidence type="ECO:0000313" key="7">
    <source>
        <dbReference type="Proteomes" id="UP000249293"/>
    </source>
</evidence>
<feature type="coiled-coil region" evidence="1">
    <location>
        <begin position="103"/>
        <end position="130"/>
    </location>
</feature>
<reference evidence="5" key="1">
    <citation type="journal article" date="2014" name="Microb. Cell Fact.">
        <title>Exploiting Issatchenkia orientalis SD108 for succinic acid production.</title>
        <authorList>
            <person name="Xiao H."/>
            <person name="Shao Z."/>
            <person name="Jiang Y."/>
            <person name="Dole S."/>
            <person name="Zhao H."/>
        </authorList>
    </citation>
    <scope>NUCLEOTIDE SEQUENCE [LARGE SCALE GENOMIC DNA]</scope>
    <source>
        <strain evidence="5">SD108</strain>
    </source>
</reference>
<dbReference type="EMBL" id="MQVM01000008">
    <property type="protein sequence ID" value="ONH74932.1"/>
    <property type="molecule type" value="Genomic_DNA"/>
</dbReference>
<evidence type="ECO:0000256" key="1">
    <source>
        <dbReference type="SAM" id="Coils"/>
    </source>
</evidence>
<sequence>MNHTDYEREIQLAVAAAVETMDTDRLHPQVQETCRHNDKLLPLSEKGLDMSPLSEKYTGGSQGDVNLLLLASHSALRLQRNALIHSVITENPLLVDKHRYLQRRELESIYEELEKRASARKGELTVLENDRKQQLGEFAPINNFLTNRWNEKLNEKIQQEIAKIK</sequence>
<proteinExistence type="predicted"/>
<evidence type="ECO:0000313" key="4">
    <source>
        <dbReference type="EMBL" id="ONH74932.1"/>
    </source>
</evidence>
<name>A0A099NX83_PICKU</name>
<dbReference type="AlphaFoldDB" id="A0A099NX83"/>
<dbReference type="HOGENOM" id="CLU_1611000_0_0_1"/>
<accession>A0A099NX83</accession>
<reference evidence="2 7" key="5">
    <citation type="submission" date="2018-06" db="EMBL/GenBank/DDBJ databases">
        <title>Population genomics shows no distinction between pathogenic Candida krusei and environmental Pichia kudriavzevii: One species, four names.</title>
        <authorList>
            <person name="Douglass A.P."/>
            <person name="Offei B."/>
            <person name="Braun-Galleani S."/>
            <person name="Coughlan A.Y."/>
            <person name="Martos A."/>
            <person name="Ortiz-Merino R.A."/>
            <person name="Byrne K.P."/>
            <person name="Wolfe K.H."/>
        </authorList>
    </citation>
    <scope>NUCLEOTIDE SEQUENCE [LARGE SCALE GENOMIC DNA]</scope>
    <source>
        <strain evidence="2 7">CBS573</strain>
    </source>
</reference>
<dbReference type="EMBL" id="CP028774">
    <property type="protein sequence ID" value="AWU75047.1"/>
    <property type="molecule type" value="Genomic_DNA"/>
</dbReference>
<reference evidence="6" key="3">
    <citation type="journal article" date="2017" name="Genome Announc.">
        <title>Genome sequences of Cyberlindnera fabianii 65, Pichia kudriavzevii 129, and Saccharomyces cerevisiae 131 isolated from fermented masau fruits in Zimbabwe.</title>
        <authorList>
            <person name="van Rijswijck I.M.H."/>
            <person name="Derks M.F.L."/>
            <person name="Abee T."/>
            <person name="de Ridder D."/>
            <person name="Smid E.J."/>
        </authorList>
    </citation>
    <scope>NUCLEOTIDE SEQUENCE [LARGE SCALE GENOMIC DNA]</scope>
    <source>
        <strain evidence="6">129</strain>
    </source>
</reference>
<reference evidence="3" key="2">
    <citation type="submission" date="2014-08" db="EMBL/GenBank/DDBJ databases">
        <title>Exploiting Issatchenkia orientalis SD108 for Succinic Acid Production.</title>
        <authorList>
            <person name="Xiao H."/>
            <person name="Shao Z."/>
            <person name="Jiang Y."/>
            <person name="Dole S."/>
            <person name="Zhao H."/>
        </authorList>
    </citation>
    <scope>NUCLEOTIDE SEQUENCE [LARGE SCALE GENOMIC DNA]</scope>
    <source>
        <strain evidence="3">SD108</strain>
    </source>
</reference>
<keyword evidence="1" id="KW-0175">Coiled coil</keyword>
<dbReference type="VEuPathDB" id="FungiDB:C5L36_0B03025"/>
<gene>
    <name evidence="4" type="ORF">BOH78_2135</name>
    <name evidence="2" type="ORF">C5L36_0B03025</name>
    <name evidence="3" type="ORF">JL09_g4294</name>
</gene>
<evidence type="ECO:0000313" key="6">
    <source>
        <dbReference type="Proteomes" id="UP000189274"/>
    </source>
</evidence>
<reference evidence="4" key="4">
    <citation type="submission" date="2017-01" db="EMBL/GenBank/DDBJ databases">
        <authorList>
            <person name="Mah S.A."/>
            <person name="Swanson W.J."/>
            <person name="Moy G.W."/>
            <person name="Vacquier V.D."/>
        </authorList>
    </citation>
    <scope>NUCLEOTIDE SEQUENCE [LARGE SCALE GENOMIC DNA]</scope>
    <source>
        <strain evidence="4">129</strain>
    </source>
</reference>
<evidence type="ECO:0000313" key="5">
    <source>
        <dbReference type="Proteomes" id="UP000029867"/>
    </source>
</evidence>
<protein>
    <recommendedName>
        <fullName evidence="8">Pre-mRNA-splicing factor SPF27</fullName>
    </recommendedName>
</protein>
<organism evidence="3 5">
    <name type="scientific">Pichia kudriavzevii</name>
    <name type="common">Yeast</name>
    <name type="synonym">Issatchenkia orientalis</name>
    <dbReference type="NCBI Taxonomy" id="4909"/>
    <lineage>
        <taxon>Eukaryota</taxon>
        <taxon>Fungi</taxon>
        <taxon>Dikarya</taxon>
        <taxon>Ascomycota</taxon>
        <taxon>Saccharomycotina</taxon>
        <taxon>Pichiomycetes</taxon>
        <taxon>Pichiales</taxon>
        <taxon>Pichiaceae</taxon>
        <taxon>Pichia</taxon>
    </lineage>
</organism>
<dbReference type="OrthoDB" id="205794at2759"/>
<evidence type="ECO:0000313" key="3">
    <source>
        <dbReference type="EMBL" id="KGK36557.1"/>
    </source>
</evidence>
<dbReference type="Proteomes" id="UP000189274">
    <property type="component" value="Unassembled WGS sequence"/>
</dbReference>
<evidence type="ECO:0008006" key="8">
    <source>
        <dbReference type="Google" id="ProtNLM"/>
    </source>
</evidence>
<keyword evidence="7" id="KW-1185">Reference proteome</keyword>
<dbReference type="Proteomes" id="UP000249293">
    <property type="component" value="Chromosome 2"/>
</dbReference>